<keyword evidence="3" id="KW-0507">mRNA processing</keyword>
<gene>
    <name evidence="8" type="primary">fip1l1a</name>
</gene>
<name>A0A9Y4NI73_9TELE</name>
<proteinExistence type="inferred from homology"/>
<dbReference type="Pfam" id="PF05182">
    <property type="entry name" value="Fip1"/>
    <property type="match status" value="1"/>
</dbReference>
<keyword evidence="4" id="KW-0539">Nucleus</keyword>
<dbReference type="InterPro" id="IPR051187">
    <property type="entry name" value="Pre-mRNA_3'-end_processing_reg"/>
</dbReference>
<dbReference type="AlphaFoldDB" id="A0A9Y4NI73"/>
<dbReference type="PANTHER" id="PTHR13484">
    <property type="entry name" value="FIP1-LIKE 1 PROTEIN"/>
    <property type="match status" value="1"/>
</dbReference>
<evidence type="ECO:0000256" key="4">
    <source>
        <dbReference type="ARBA" id="ARBA00023242"/>
    </source>
</evidence>
<comment type="subcellular location">
    <subcellularLocation>
        <location evidence="1">Nucleus</location>
    </subcellularLocation>
</comment>
<evidence type="ECO:0000313" key="7">
    <source>
        <dbReference type="Proteomes" id="UP000694891"/>
    </source>
</evidence>
<dbReference type="GeneID" id="103370438"/>
<evidence type="ECO:0000259" key="6">
    <source>
        <dbReference type="Pfam" id="PF05182"/>
    </source>
</evidence>
<organism evidence="7 8">
    <name type="scientific">Stegastes partitus</name>
    <name type="common">bicolor damselfish</name>
    <dbReference type="NCBI Taxonomy" id="144197"/>
    <lineage>
        <taxon>Eukaryota</taxon>
        <taxon>Metazoa</taxon>
        <taxon>Chordata</taxon>
        <taxon>Craniata</taxon>
        <taxon>Vertebrata</taxon>
        <taxon>Euteleostomi</taxon>
        <taxon>Actinopterygii</taxon>
        <taxon>Neopterygii</taxon>
        <taxon>Teleostei</taxon>
        <taxon>Neoteleostei</taxon>
        <taxon>Acanthomorphata</taxon>
        <taxon>Ovalentaria</taxon>
        <taxon>Pomacentridae</taxon>
        <taxon>Stegastes</taxon>
    </lineage>
</organism>
<reference evidence="8" key="1">
    <citation type="submission" date="2025-08" db="UniProtKB">
        <authorList>
            <consortium name="RefSeq"/>
        </authorList>
    </citation>
    <scope>IDENTIFICATION</scope>
</reference>
<feature type="region of interest" description="Disordered" evidence="5">
    <location>
        <begin position="121"/>
        <end position="200"/>
    </location>
</feature>
<dbReference type="RefSeq" id="XP_008297719.1">
    <property type="nucleotide sequence ID" value="XM_008299497.1"/>
</dbReference>
<accession>A0A9Y4NI73</accession>
<dbReference type="Proteomes" id="UP000694891">
    <property type="component" value="Unplaced"/>
</dbReference>
<comment type="similarity">
    <text evidence="2">Belongs to the FIP1 family.</text>
</comment>
<feature type="domain" description="Pre-mRNA polyadenylation factor Fip1" evidence="6">
    <location>
        <begin position="19"/>
        <end position="55"/>
    </location>
</feature>
<dbReference type="InterPro" id="IPR007854">
    <property type="entry name" value="Fip1_dom"/>
</dbReference>
<dbReference type="GO" id="GO:0006397">
    <property type="term" value="P:mRNA processing"/>
    <property type="evidence" value="ECO:0007669"/>
    <property type="project" value="UniProtKB-KW"/>
</dbReference>
<keyword evidence="7" id="KW-1185">Reference proteome</keyword>
<evidence type="ECO:0000256" key="2">
    <source>
        <dbReference type="ARBA" id="ARBA00007459"/>
    </source>
</evidence>
<feature type="compositionally biased region" description="Basic and acidic residues" evidence="5">
    <location>
        <begin position="121"/>
        <end position="145"/>
    </location>
</feature>
<dbReference type="GO" id="GO:0005847">
    <property type="term" value="C:mRNA cleavage and polyadenylation specificity factor complex"/>
    <property type="evidence" value="ECO:0007669"/>
    <property type="project" value="TreeGrafter"/>
</dbReference>
<dbReference type="CTD" id="561900"/>
<feature type="compositionally biased region" description="Basic residues" evidence="5">
    <location>
        <begin position="172"/>
        <end position="183"/>
    </location>
</feature>
<evidence type="ECO:0000256" key="1">
    <source>
        <dbReference type="ARBA" id="ARBA00004123"/>
    </source>
</evidence>
<protein>
    <submittedName>
        <fullName evidence="8">Pre-mRNA 3'-end-processing factor FIP1</fullName>
    </submittedName>
</protein>
<dbReference type="PANTHER" id="PTHR13484:SF0">
    <property type="entry name" value="PRE-MRNA 3'-END-PROCESSING FACTOR FIP1"/>
    <property type="match status" value="1"/>
</dbReference>
<sequence length="200" mass="23290">MYEVERIQGIQEQSPNVKPLRDKPWRNPGANISDYFNYDFNEKSWIAYCKKQTKLHAASRKLQAKFMVSEVSKALLGPYGHSNDFDGPSTALYTRSSGRIATRARVIDTTKAWEYHARQLKCDRQRDRSREHGDDKENKRGSDREKKRHSSSHNSSGSGRSRRDDDEDKESRHSHKKARRSRKGRESNISADQERKLKSH</sequence>
<evidence type="ECO:0000256" key="3">
    <source>
        <dbReference type="ARBA" id="ARBA00022664"/>
    </source>
</evidence>
<evidence type="ECO:0000256" key="5">
    <source>
        <dbReference type="SAM" id="MobiDB-lite"/>
    </source>
</evidence>
<evidence type="ECO:0000313" key="8">
    <source>
        <dbReference type="RefSeq" id="XP_008297719.1"/>
    </source>
</evidence>